<dbReference type="Proteomes" id="UP000606008">
    <property type="component" value="Unassembled WGS sequence"/>
</dbReference>
<dbReference type="EMBL" id="WAEL01000015">
    <property type="protein sequence ID" value="NID13793.1"/>
    <property type="molecule type" value="Genomic_DNA"/>
</dbReference>
<reference evidence="2" key="2">
    <citation type="submission" date="2023-07" db="EMBL/GenBank/DDBJ databases">
        <authorList>
            <person name="Jung D.-H."/>
        </authorList>
    </citation>
    <scope>NUCLEOTIDE SEQUENCE [LARGE SCALE GENOMIC DNA]</scope>
    <source>
        <strain evidence="2">JA-25</strain>
    </source>
</reference>
<accession>A0ABX0QPS1</accession>
<organism evidence="1 2">
    <name type="scientific">Fibrivirga algicola</name>
    <dbReference type="NCBI Taxonomy" id="2950420"/>
    <lineage>
        <taxon>Bacteria</taxon>
        <taxon>Pseudomonadati</taxon>
        <taxon>Bacteroidota</taxon>
        <taxon>Cytophagia</taxon>
        <taxon>Cytophagales</taxon>
        <taxon>Spirosomataceae</taxon>
        <taxon>Fibrivirga</taxon>
    </lineage>
</organism>
<protein>
    <submittedName>
        <fullName evidence="1">Uncharacterized protein</fullName>
    </submittedName>
</protein>
<evidence type="ECO:0000313" key="2">
    <source>
        <dbReference type="Proteomes" id="UP000606008"/>
    </source>
</evidence>
<gene>
    <name evidence="1" type="ORF">F7231_26730</name>
</gene>
<evidence type="ECO:0000313" key="1">
    <source>
        <dbReference type="EMBL" id="NID13793.1"/>
    </source>
</evidence>
<keyword evidence="2" id="KW-1185">Reference proteome</keyword>
<name>A0ABX0QPS1_9BACT</name>
<proteinExistence type="predicted"/>
<dbReference type="RefSeq" id="WP_166694306.1">
    <property type="nucleotide sequence ID" value="NZ_WAEL01000015.1"/>
</dbReference>
<reference evidence="2" key="1">
    <citation type="submission" date="2019-09" db="EMBL/GenBank/DDBJ databases">
        <authorList>
            <person name="Jung D.-H."/>
        </authorList>
    </citation>
    <scope>NUCLEOTIDE SEQUENCE [LARGE SCALE GENOMIC DNA]</scope>
    <source>
        <strain evidence="2">JA-25</strain>
    </source>
</reference>
<sequence length="152" mass="17913">MTYEELDINQRINLKGALVDWTRYATQHFQESLEKKLYRVNTKKRGAKRTGNLRNRWWQNVQGLGSSHRIVLEFLLYGRFQDIGVGRGTDYNDRLTARRLRMGSPGRTPRRWYAKKKGYELHRLREILAARYVSVPVQLLENALTLTLPIPL</sequence>
<comment type="caution">
    <text evidence="1">The sequence shown here is derived from an EMBL/GenBank/DDBJ whole genome shotgun (WGS) entry which is preliminary data.</text>
</comment>